<dbReference type="RefSeq" id="WP_353567559.1">
    <property type="nucleotide sequence ID" value="NZ_BAABRI010000014.1"/>
</dbReference>
<feature type="transmembrane region" description="Helical" evidence="5">
    <location>
        <begin position="282"/>
        <end position="301"/>
    </location>
</feature>
<accession>A0ABP9URV8</accession>
<feature type="transmembrane region" description="Helical" evidence="5">
    <location>
        <begin position="135"/>
        <end position="155"/>
    </location>
</feature>
<feature type="transmembrane region" description="Helical" evidence="5">
    <location>
        <begin position="430"/>
        <end position="450"/>
    </location>
</feature>
<evidence type="ECO:0000256" key="5">
    <source>
        <dbReference type="SAM" id="Phobius"/>
    </source>
</evidence>
<dbReference type="InterPro" id="IPR001046">
    <property type="entry name" value="NRAMP_fam"/>
</dbReference>
<feature type="transmembrane region" description="Helical" evidence="5">
    <location>
        <begin position="36"/>
        <end position="58"/>
    </location>
</feature>
<evidence type="ECO:0000256" key="1">
    <source>
        <dbReference type="ARBA" id="ARBA00004141"/>
    </source>
</evidence>
<comment type="caution">
    <text evidence="6">The sequence shown here is derived from an EMBL/GenBank/DDBJ whole genome shotgun (WGS) entry which is preliminary data.</text>
</comment>
<evidence type="ECO:0000313" key="6">
    <source>
        <dbReference type="EMBL" id="GAA5483452.1"/>
    </source>
</evidence>
<gene>
    <name evidence="6" type="ORF">Hsar01_02685</name>
</gene>
<evidence type="ECO:0000256" key="2">
    <source>
        <dbReference type="ARBA" id="ARBA00022692"/>
    </source>
</evidence>
<feature type="transmembrane region" description="Helical" evidence="5">
    <location>
        <begin position="384"/>
        <end position="409"/>
    </location>
</feature>
<keyword evidence="7" id="KW-1185">Reference proteome</keyword>
<feature type="transmembrane region" description="Helical" evidence="5">
    <location>
        <begin position="532"/>
        <end position="552"/>
    </location>
</feature>
<feature type="transmembrane region" description="Helical" evidence="5">
    <location>
        <begin position="240"/>
        <end position="262"/>
    </location>
</feature>
<evidence type="ECO:0000256" key="4">
    <source>
        <dbReference type="ARBA" id="ARBA00023136"/>
    </source>
</evidence>
<comment type="subcellular location">
    <subcellularLocation>
        <location evidence="1">Membrane</location>
        <topology evidence="1">Multi-pass membrane protein</topology>
    </subcellularLocation>
</comment>
<proteinExistence type="predicted"/>
<evidence type="ECO:0008006" key="8">
    <source>
        <dbReference type="Google" id="ProtNLM"/>
    </source>
</evidence>
<feature type="transmembrane region" description="Helical" evidence="5">
    <location>
        <begin position="498"/>
        <end position="520"/>
    </location>
</feature>
<keyword evidence="3 5" id="KW-1133">Transmembrane helix</keyword>
<feature type="transmembrane region" description="Helical" evidence="5">
    <location>
        <begin position="167"/>
        <end position="187"/>
    </location>
</feature>
<name>A0ABP9URV8_9BACT</name>
<reference evidence="6 7" key="1">
    <citation type="submission" date="2024-02" db="EMBL/GenBank/DDBJ databases">
        <title>Haloferula sargassicola NBRC 104335.</title>
        <authorList>
            <person name="Ichikawa N."/>
            <person name="Katano-Makiyama Y."/>
            <person name="Hidaka K."/>
        </authorList>
    </citation>
    <scope>NUCLEOTIDE SEQUENCE [LARGE SCALE GENOMIC DNA]</scope>
    <source>
        <strain evidence="6 7">NBRC 104335</strain>
    </source>
</reference>
<feature type="transmembrane region" description="Helical" evidence="5">
    <location>
        <begin position="64"/>
        <end position="83"/>
    </location>
</feature>
<sequence length="563" mass="60282">MSDRETQLLDEAQSKGPIGKFLIYARMSGPGWLQGAITLGGGSLAGALYLGVIAGFGLMWLQPLAMICGIIMLSAIAYVTLSTGRRPFHQINRHLHPLLGWSWLAATVLANMVWIMPQFSLATAAIQQNLFSESVPQGAIITVLFLIGMGVNWLYQSEGAGAKAFDLVIKIMVGVIVLSFFAVVVALTKAGNLDWSAIFKGMVPDFSLLFRPAQGFTGLIASSSNPEWWAKRIADDQRDIIIAAFGTAVGINMTFLLPYTLLKKRWGKRHRGLSITDLSVGLFIPFFLATSCVVIAAAASFHTKSDDVAPGAGKAMLLKLPAIVSEMEEFSGPSALEFDAHADQLLAALPESDRKLADMLVIRDANALAITLEPFAGKTIAQKIFGIGVLGMALSTIVILMLMNGTAFLEAFSPAPRPGTQSDTMPRNRPIFFLGCAMSGLSGCCFPLAWTGASKAFLAVPTSVIGGSLIPIAYFTFLLMMNSRRILGDQRPRGAKRVLWNTLMILATGIATAGSIWVLHGKTSSPGWQGTAAWAGLAFLAILFTVGSASFFRNEKLGRSPEA</sequence>
<dbReference type="EMBL" id="BAABRI010000014">
    <property type="protein sequence ID" value="GAA5483452.1"/>
    <property type="molecule type" value="Genomic_DNA"/>
</dbReference>
<feature type="transmembrane region" description="Helical" evidence="5">
    <location>
        <begin position="456"/>
        <end position="477"/>
    </location>
</feature>
<organism evidence="6 7">
    <name type="scientific">Haloferula sargassicola</name>
    <dbReference type="NCBI Taxonomy" id="490096"/>
    <lineage>
        <taxon>Bacteria</taxon>
        <taxon>Pseudomonadati</taxon>
        <taxon>Verrucomicrobiota</taxon>
        <taxon>Verrucomicrobiia</taxon>
        <taxon>Verrucomicrobiales</taxon>
        <taxon>Verrucomicrobiaceae</taxon>
        <taxon>Haloferula</taxon>
    </lineage>
</organism>
<feature type="transmembrane region" description="Helical" evidence="5">
    <location>
        <begin position="95"/>
        <end position="115"/>
    </location>
</feature>
<keyword evidence="4 5" id="KW-0472">Membrane</keyword>
<dbReference type="Pfam" id="PF01566">
    <property type="entry name" value="Nramp"/>
    <property type="match status" value="2"/>
</dbReference>
<evidence type="ECO:0000256" key="3">
    <source>
        <dbReference type="ARBA" id="ARBA00022989"/>
    </source>
</evidence>
<protein>
    <recommendedName>
        <fullName evidence="8">Natural resistance-associated macrophage protein</fullName>
    </recommendedName>
</protein>
<dbReference type="Proteomes" id="UP001476282">
    <property type="component" value="Unassembled WGS sequence"/>
</dbReference>
<keyword evidence="2 5" id="KW-0812">Transmembrane</keyword>
<evidence type="ECO:0000313" key="7">
    <source>
        <dbReference type="Proteomes" id="UP001476282"/>
    </source>
</evidence>